<evidence type="ECO:0000313" key="2">
    <source>
        <dbReference type="Proteomes" id="UP000179920"/>
    </source>
</evidence>
<protein>
    <submittedName>
        <fullName evidence="1">Uncharacterized protein</fullName>
    </submittedName>
</protein>
<name>A0A1K0G3E7_9BASI</name>
<dbReference type="AlphaFoldDB" id="A0A1K0G3E7"/>
<dbReference type="EMBL" id="LT558122">
    <property type="protein sequence ID" value="SAM81964.1"/>
    <property type="molecule type" value="Genomic_DNA"/>
</dbReference>
<dbReference type="Proteomes" id="UP000179920">
    <property type="component" value="Chromosome VI"/>
</dbReference>
<reference evidence="2" key="1">
    <citation type="submission" date="2016-04" db="EMBL/GenBank/DDBJ databases">
        <authorList>
            <person name="Guldener U."/>
            <person name="Guldener U."/>
        </authorList>
    </citation>
    <scope>NUCLEOTIDE SEQUENCE [LARGE SCALE GENOMIC DNA]</scope>
    <source>
        <strain evidence="2">UB2112</strain>
    </source>
</reference>
<dbReference type="OrthoDB" id="10275712at2759"/>
<evidence type="ECO:0000313" key="1">
    <source>
        <dbReference type="EMBL" id="SAM81964.1"/>
    </source>
</evidence>
<proteinExistence type="predicted"/>
<gene>
    <name evidence="1" type="ORF">UBRO_04208</name>
</gene>
<organism evidence="1 2">
    <name type="scientific">Ustilago bromivora</name>
    <dbReference type="NCBI Taxonomy" id="307758"/>
    <lineage>
        <taxon>Eukaryota</taxon>
        <taxon>Fungi</taxon>
        <taxon>Dikarya</taxon>
        <taxon>Basidiomycota</taxon>
        <taxon>Ustilaginomycotina</taxon>
        <taxon>Ustilaginomycetes</taxon>
        <taxon>Ustilaginales</taxon>
        <taxon>Ustilaginaceae</taxon>
        <taxon>Ustilago</taxon>
    </lineage>
</organism>
<sequence>MTISSSCMVCLDVLCYEEDKDTKCRHIITVLAPRCVPLGPGQGLMCEDDLRSFFDDVENVHRFNIEQNALGSDATERQTEYSRLAVRIGKAVTSRTGLSHSANIYPPVAFYDTNC</sequence>
<accession>A0A1K0G3E7</accession>